<dbReference type="KEGG" id="ctm:Cabther_A0032"/>
<dbReference type="HOGENOM" id="CLU_2823285_0_0_0"/>
<gene>
    <name evidence="1" type="ordered locus">Cabther_A0032</name>
</gene>
<name>G2LDY1_CHLTF</name>
<sequence>MIPRKGFLHANCLCLFSLRSASAPDRSPLPLFSILYQRPSKKRYGTNTPKKDIFETLAHLIGFFRS</sequence>
<protein>
    <submittedName>
        <fullName evidence="1">Uncharacterized protein</fullName>
    </submittedName>
</protein>
<keyword evidence="2" id="KW-1185">Reference proteome</keyword>
<dbReference type="STRING" id="981222.Cabther_A0032"/>
<organism evidence="1 2">
    <name type="scientific">Chloracidobacterium thermophilum (strain B)</name>
    <dbReference type="NCBI Taxonomy" id="981222"/>
    <lineage>
        <taxon>Bacteria</taxon>
        <taxon>Pseudomonadati</taxon>
        <taxon>Acidobacteriota</taxon>
        <taxon>Terriglobia</taxon>
        <taxon>Terriglobales</taxon>
        <taxon>Acidobacteriaceae</taxon>
        <taxon>Chloracidobacterium</taxon>
    </lineage>
</organism>
<dbReference type="AlphaFoldDB" id="G2LDY1"/>
<accession>G2LDY1</accession>
<proteinExistence type="predicted"/>
<evidence type="ECO:0000313" key="2">
    <source>
        <dbReference type="Proteomes" id="UP000006791"/>
    </source>
</evidence>
<reference evidence="1 2" key="1">
    <citation type="journal article" date="2012" name="Environ. Microbiol.">
        <title>Complete genome of Candidatus Chloracidobacterium thermophilum, a chlorophyll-based photoheterotroph belonging to the phylum Acidobacteria.</title>
        <authorList>
            <person name="Garcia Costas A.M."/>
            <person name="Liu Z."/>
            <person name="Tomsho L.P."/>
            <person name="Schuster S.C."/>
            <person name="Ward D.M."/>
            <person name="Bryant D.A."/>
        </authorList>
    </citation>
    <scope>NUCLEOTIDE SEQUENCE [LARGE SCALE GENOMIC DNA]</scope>
    <source>
        <strain evidence="1 2">B</strain>
    </source>
</reference>
<evidence type="ECO:0000313" key="1">
    <source>
        <dbReference type="EMBL" id="AEP10812.1"/>
    </source>
</evidence>
<dbReference type="EMBL" id="CP002514">
    <property type="protein sequence ID" value="AEP10812.1"/>
    <property type="molecule type" value="Genomic_DNA"/>
</dbReference>
<dbReference type="Proteomes" id="UP000006791">
    <property type="component" value="Chromosome 1"/>
</dbReference>